<protein>
    <submittedName>
        <fullName evidence="1">Uncharacterized protein</fullName>
    </submittedName>
</protein>
<sequence length="137" mass="14679">MLPQAHLIKLQAKKKVLATSSAVSQKPWKVCSYGLWVSLSDVSTSSLQSLDDSPMEEENLSGLACRVSEAMEVDVSKSSLDESPIGEENLNGFECGVSDATEEVFLYILGFLADASTISLDEAPSEEQNPSGFKCGV</sequence>
<organism evidence="1 2">
    <name type="scientific">Arabidopsis thaliana</name>
    <name type="common">Mouse-ear cress</name>
    <dbReference type="NCBI Taxonomy" id="3702"/>
    <lineage>
        <taxon>Eukaryota</taxon>
        <taxon>Viridiplantae</taxon>
        <taxon>Streptophyta</taxon>
        <taxon>Embryophyta</taxon>
        <taxon>Tracheophyta</taxon>
        <taxon>Spermatophyta</taxon>
        <taxon>Magnoliopsida</taxon>
        <taxon>eudicotyledons</taxon>
        <taxon>Gunneridae</taxon>
        <taxon>Pentapetalae</taxon>
        <taxon>rosids</taxon>
        <taxon>malvids</taxon>
        <taxon>Brassicales</taxon>
        <taxon>Brassicaceae</taxon>
        <taxon>Camelineae</taxon>
        <taxon>Arabidopsis</taxon>
    </lineage>
</organism>
<dbReference type="ExpressionAtlas" id="A0A654FQU4">
    <property type="expression patterns" value="differential"/>
</dbReference>
<proteinExistence type="predicted"/>
<dbReference type="AlphaFoldDB" id="A0A654FQU4"/>
<dbReference type="EMBL" id="CACRSJ010000109">
    <property type="protein sequence ID" value="VYS63248.1"/>
    <property type="molecule type" value="Genomic_DNA"/>
</dbReference>
<dbReference type="Proteomes" id="UP000426265">
    <property type="component" value="Unassembled WGS sequence"/>
</dbReference>
<accession>A0A654FQU4</accession>
<name>A0A654FQU4_ARATH</name>
<reference evidence="1 2" key="1">
    <citation type="submission" date="2019-11" db="EMBL/GenBank/DDBJ databases">
        <authorList>
            <person name="Jiao W.-B."/>
            <person name="Schneeberger K."/>
        </authorList>
    </citation>
    <scope>NUCLEOTIDE SEQUENCE [LARGE SCALE GENOMIC DNA]</scope>
    <source>
        <strain evidence="2">cv. An-1</strain>
    </source>
</reference>
<evidence type="ECO:0000313" key="1">
    <source>
        <dbReference type="EMBL" id="VYS63248.1"/>
    </source>
</evidence>
<gene>
    <name evidence="1" type="ORF">AN1_LOCUS18667</name>
</gene>
<evidence type="ECO:0000313" key="2">
    <source>
        <dbReference type="Proteomes" id="UP000426265"/>
    </source>
</evidence>